<reference evidence="2" key="1">
    <citation type="journal article" date="2019" name="bioRxiv">
        <title>The Genome of the Zebra Mussel, Dreissena polymorpha: A Resource for Invasive Species Research.</title>
        <authorList>
            <person name="McCartney M.A."/>
            <person name="Auch B."/>
            <person name="Kono T."/>
            <person name="Mallez S."/>
            <person name="Zhang Y."/>
            <person name="Obille A."/>
            <person name="Becker A."/>
            <person name="Abrahante J.E."/>
            <person name="Garbe J."/>
            <person name="Badalamenti J.P."/>
            <person name="Herman A."/>
            <person name="Mangelson H."/>
            <person name="Liachko I."/>
            <person name="Sullivan S."/>
            <person name="Sone E.D."/>
            <person name="Koren S."/>
            <person name="Silverstein K.A.T."/>
            <person name="Beckman K.B."/>
            <person name="Gohl D.M."/>
        </authorList>
    </citation>
    <scope>NUCLEOTIDE SEQUENCE</scope>
    <source>
        <strain evidence="2">Duluth1</strain>
        <tissue evidence="2">Whole animal</tissue>
    </source>
</reference>
<dbReference type="Proteomes" id="UP000828390">
    <property type="component" value="Unassembled WGS sequence"/>
</dbReference>
<keyword evidence="3" id="KW-1185">Reference proteome</keyword>
<reference evidence="2" key="2">
    <citation type="submission" date="2020-11" db="EMBL/GenBank/DDBJ databases">
        <authorList>
            <person name="McCartney M.A."/>
            <person name="Auch B."/>
            <person name="Kono T."/>
            <person name="Mallez S."/>
            <person name="Becker A."/>
            <person name="Gohl D.M."/>
            <person name="Silverstein K.A.T."/>
            <person name="Koren S."/>
            <person name="Bechman K.B."/>
            <person name="Herman A."/>
            <person name="Abrahante J.E."/>
            <person name="Garbe J."/>
        </authorList>
    </citation>
    <scope>NUCLEOTIDE SEQUENCE</scope>
    <source>
        <strain evidence="2">Duluth1</strain>
        <tissue evidence="2">Whole animal</tissue>
    </source>
</reference>
<feature type="region of interest" description="Disordered" evidence="1">
    <location>
        <begin position="1"/>
        <end position="45"/>
    </location>
</feature>
<accession>A0A9D4F6U8</accession>
<comment type="caution">
    <text evidence="2">The sequence shown here is derived from an EMBL/GenBank/DDBJ whole genome shotgun (WGS) entry which is preliminary data.</text>
</comment>
<proteinExistence type="predicted"/>
<dbReference type="EMBL" id="JAIWYP010000007">
    <property type="protein sequence ID" value="KAH3793405.1"/>
    <property type="molecule type" value="Genomic_DNA"/>
</dbReference>
<feature type="compositionally biased region" description="Polar residues" evidence="1">
    <location>
        <begin position="11"/>
        <end position="32"/>
    </location>
</feature>
<name>A0A9D4F6U8_DREPO</name>
<organism evidence="2 3">
    <name type="scientific">Dreissena polymorpha</name>
    <name type="common">Zebra mussel</name>
    <name type="synonym">Mytilus polymorpha</name>
    <dbReference type="NCBI Taxonomy" id="45954"/>
    <lineage>
        <taxon>Eukaryota</taxon>
        <taxon>Metazoa</taxon>
        <taxon>Spiralia</taxon>
        <taxon>Lophotrochozoa</taxon>
        <taxon>Mollusca</taxon>
        <taxon>Bivalvia</taxon>
        <taxon>Autobranchia</taxon>
        <taxon>Heteroconchia</taxon>
        <taxon>Euheterodonta</taxon>
        <taxon>Imparidentia</taxon>
        <taxon>Neoheterodontei</taxon>
        <taxon>Myida</taxon>
        <taxon>Dreissenoidea</taxon>
        <taxon>Dreissenidae</taxon>
        <taxon>Dreissena</taxon>
    </lineage>
</organism>
<dbReference type="AlphaFoldDB" id="A0A9D4F6U8"/>
<gene>
    <name evidence="2" type="ORF">DPMN_146913</name>
</gene>
<evidence type="ECO:0000313" key="3">
    <source>
        <dbReference type="Proteomes" id="UP000828390"/>
    </source>
</evidence>
<evidence type="ECO:0000313" key="2">
    <source>
        <dbReference type="EMBL" id="KAH3793405.1"/>
    </source>
</evidence>
<sequence length="244" mass="26796">MKRPASVRRMQASTANKESVQSDPSVYPATSEQMKRPTPVLGMQPSTAYKESVQSDLIVYPATSEQMKRPAPVLRMQPSTANIESVQSDPIVCPATSEQMKRPALVLRMQPSTANINSIASCTLSETDVDEHLQSVAPDGFPGYSAIQDLAEYMVGLVSGNGSLTAQQVQQVLDLWKNLSPSDKLRTVLRLDLIRIAAHVLRIQFQLQNLTAIVMLRPWYRGNLPCFQATGLLTGRRLNGCPSS</sequence>
<protein>
    <submittedName>
        <fullName evidence="2">Uncharacterized protein</fullName>
    </submittedName>
</protein>
<evidence type="ECO:0000256" key="1">
    <source>
        <dbReference type="SAM" id="MobiDB-lite"/>
    </source>
</evidence>